<organism evidence="1 2">
    <name type="scientific">Puccinia graminis f. sp. tritici</name>
    <dbReference type="NCBI Taxonomy" id="56615"/>
    <lineage>
        <taxon>Eukaryota</taxon>
        <taxon>Fungi</taxon>
        <taxon>Dikarya</taxon>
        <taxon>Basidiomycota</taxon>
        <taxon>Pucciniomycotina</taxon>
        <taxon>Pucciniomycetes</taxon>
        <taxon>Pucciniales</taxon>
        <taxon>Pucciniaceae</taxon>
        <taxon>Puccinia</taxon>
    </lineage>
</organism>
<reference evidence="1 2" key="1">
    <citation type="submission" date="2019-05" db="EMBL/GenBank/DDBJ databases">
        <title>Emergence of the Ug99 lineage of the wheat stem rust pathogen through somatic hybridization.</title>
        <authorList>
            <person name="Li F."/>
            <person name="Upadhyaya N.M."/>
            <person name="Sperschneider J."/>
            <person name="Matny O."/>
            <person name="Nguyen-Phuc H."/>
            <person name="Mago R."/>
            <person name="Raley C."/>
            <person name="Miller M.E."/>
            <person name="Silverstein K.A.T."/>
            <person name="Henningsen E."/>
            <person name="Hirsch C.D."/>
            <person name="Visser B."/>
            <person name="Pretorius Z.A."/>
            <person name="Steffenson B.J."/>
            <person name="Schwessinger B."/>
            <person name="Dodds P.N."/>
            <person name="Figueroa M."/>
        </authorList>
    </citation>
    <scope>NUCLEOTIDE SEQUENCE [LARGE SCALE GENOMIC DNA]</scope>
    <source>
        <strain evidence="1 2">Ug99</strain>
    </source>
</reference>
<dbReference type="Proteomes" id="UP000325313">
    <property type="component" value="Unassembled WGS sequence"/>
</dbReference>
<evidence type="ECO:0000313" key="1">
    <source>
        <dbReference type="EMBL" id="KAA1139084.1"/>
    </source>
</evidence>
<name>A0A5B0SQW5_PUCGR</name>
<dbReference type="EMBL" id="VDEP01000001">
    <property type="protein sequence ID" value="KAA1139084.1"/>
    <property type="molecule type" value="Genomic_DNA"/>
</dbReference>
<dbReference type="AlphaFoldDB" id="A0A5B0SQW5"/>
<gene>
    <name evidence="1" type="ORF">PGTUg99_035726</name>
</gene>
<protein>
    <submittedName>
        <fullName evidence="1">Uncharacterized protein</fullName>
    </submittedName>
</protein>
<proteinExistence type="predicted"/>
<evidence type="ECO:0000313" key="2">
    <source>
        <dbReference type="Proteomes" id="UP000325313"/>
    </source>
</evidence>
<accession>A0A5B0SQW5</accession>
<comment type="caution">
    <text evidence="1">The sequence shown here is derived from an EMBL/GenBank/DDBJ whole genome shotgun (WGS) entry which is preliminary data.</text>
</comment>
<sequence>MTTADLGSIAEKGGRICTSTRVATAKTEEASASVASDSAVRCTASDCPAVGAAVECAAVDYPARLDIWG</sequence>